<protein>
    <submittedName>
        <fullName evidence="2">Uncharacterized protein</fullName>
    </submittedName>
</protein>
<dbReference type="Proteomes" id="UP001347796">
    <property type="component" value="Unassembled WGS sequence"/>
</dbReference>
<accession>A0AAN8JKR0</accession>
<evidence type="ECO:0000256" key="1">
    <source>
        <dbReference type="SAM" id="MobiDB-lite"/>
    </source>
</evidence>
<gene>
    <name evidence="2" type="ORF">SNE40_015845</name>
</gene>
<evidence type="ECO:0000313" key="2">
    <source>
        <dbReference type="EMBL" id="KAK6177816.1"/>
    </source>
</evidence>
<dbReference type="PANTHER" id="PTHR31025:SF22">
    <property type="entry name" value="IP13529P"/>
    <property type="match status" value="1"/>
</dbReference>
<name>A0AAN8JKR0_PATCE</name>
<evidence type="ECO:0000313" key="3">
    <source>
        <dbReference type="Proteomes" id="UP001347796"/>
    </source>
</evidence>
<dbReference type="AlphaFoldDB" id="A0AAN8JKR0"/>
<proteinExistence type="predicted"/>
<sequence length="412" mass="46646">MLPSSSNTSTEPISTPTGSDFHIRDVHWADAVEIPFNKLPSITLSYLEKGRKLSSESRRHMVRVVVDGLREVNSNISTAQLRSIAKRIVKKYPILQDELDGQLIGTGYEGLVNQLVNRNDNSNRGKSPFGKKKKLNTEDEVDTPKSLAKKDVYGCTNFHPAIGDIDAIEELRIELLDISKEVAINWSAIEEKFKKSYPLQRKEINAGVPVNELLSRWPTLFMAEGIVLHFTQLTAINLISAFDDFMTRKGERLIAFFRNVLKDDLKSRSPATEIILSCMRFMKESNDQQFFMVDETTTAREVEKHRSDSPCIAVLGTSPEDATEFMIVIDNVVTTTTNSFKKAFTLYFGLYYVLNIEYPIQLSGILEFVQRCFVGINPDGCKAAKSSKRKKSAVNTNVLRLITELTHYEWTE</sequence>
<dbReference type="EMBL" id="JAZGQO010000010">
    <property type="protein sequence ID" value="KAK6177816.1"/>
    <property type="molecule type" value="Genomic_DNA"/>
</dbReference>
<comment type="caution">
    <text evidence="2">The sequence shown here is derived from an EMBL/GenBank/DDBJ whole genome shotgun (WGS) entry which is preliminary data.</text>
</comment>
<keyword evidence="3" id="KW-1185">Reference proteome</keyword>
<dbReference type="PANTHER" id="PTHR31025">
    <property type="entry name" value="SI:CH211-196P9.1-RELATED"/>
    <property type="match status" value="1"/>
</dbReference>
<feature type="region of interest" description="Disordered" evidence="1">
    <location>
        <begin position="117"/>
        <end position="141"/>
    </location>
</feature>
<organism evidence="2 3">
    <name type="scientific">Patella caerulea</name>
    <name type="common">Rayed Mediterranean limpet</name>
    <dbReference type="NCBI Taxonomy" id="87958"/>
    <lineage>
        <taxon>Eukaryota</taxon>
        <taxon>Metazoa</taxon>
        <taxon>Spiralia</taxon>
        <taxon>Lophotrochozoa</taxon>
        <taxon>Mollusca</taxon>
        <taxon>Gastropoda</taxon>
        <taxon>Patellogastropoda</taxon>
        <taxon>Patelloidea</taxon>
        <taxon>Patellidae</taxon>
        <taxon>Patella</taxon>
    </lineage>
</organism>
<reference evidence="2 3" key="1">
    <citation type="submission" date="2024-01" db="EMBL/GenBank/DDBJ databases">
        <title>The genome of the rayed Mediterranean limpet Patella caerulea (Linnaeus, 1758).</title>
        <authorList>
            <person name="Anh-Thu Weber A."/>
            <person name="Halstead-Nussloch G."/>
        </authorList>
    </citation>
    <scope>NUCLEOTIDE SEQUENCE [LARGE SCALE GENOMIC DNA]</scope>
    <source>
        <strain evidence="2">AATW-2023a</strain>
        <tissue evidence="2">Whole specimen</tissue>
    </source>
</reference>